<dbReference type="EMBL" id="JBHRSD010000010">
    <property type="protein sequence ID" value="MFC3031878.1"/>
    <property type="molecule type" value="Genomic_DNA"/>
</dbReference>
<feature type="domain" description="NTP pyrophosphohydrolase MazG-like" evidence="1">
    <location>
        <begin position="168"/>
        <end position="230"/>
    </location>
</feature>
<dbReference type="InterPro" id="IPR048011">
    <property type="entry name" value="NTP-PPase_MazG-like_C"/>
</dbReference>
<dbReference type="Pfam" id="PF03819">
    <property type="entry name" value="MazG"/>
    <property type="match status" value="2"/>
</dbReference>
<comment type="caution">
    <text evidence="2">The sequence shown here is derived from an EMBL/GenBank/DDBJ whole genome shotgun (WGS) entry which is preliminary data.</text>
</comment>
<dbReference type="Gene3D" id="1.10.287.1080">
    <property type="entry name" value="MazG-like"/>
    <property type="match status" value="2"/>
</dbReference>
<reference evidence="3" key="1">
    <citation type="journal article" date="2019" name="Int. J. Syst. Evol. Microbiol.">
        <title>The Global Catalogue of Microorganisms (GCM) 10K type strain sequencing project: providing services to taxonomists for standard genome sequencing and annotation.</title>
        <authorList>
            <consortium name="The Broad Institute Genomics Platform"/>
            <consortium name="The Broad Institute Genome Sequencing Center for Infectious Disease"/>
            <person name="Wu L."/>
            <person name="Ma J."/>
        </authorList>
    </citation>
    <scope>NUCLEOTIDE SEQUENCE [LARGE SCALE GENOMIC DNA]</scope>
    <source>
        <strain evidence="3">KCTC 42730</strain>
    </source>
</reference>
<dbReference type="SUPFAM" id="SSF101386">
    <property type="entry name" value="all-alpha NTP pyrophosphatases"/>
    <property type="match status" value="2"/>
</dbReference>
<proteinExistence type="predicted"/>
<accession>A0ABV7CGZ7</accession>
<dbReference type="CDD" id="cd11528">
    <property type="entry name" value="NTP-PPase_MazG_Nterm"/>
    <property type="match status" value="1"/>
</dbReference>
<dbReference type="InterPro" id="IPR004518">
    <property type="entry name" value="MazG-like_dom"/>
</dbReference>
<dbReference type="PANTHER" id="PTHR30522:SF0">
    <property type="entry name" value="NUCLEOSIDE TRIPHOSPHATE PYROPHOSPHOHYDROLASE"/>
    <property type="match status" value="1"/>
</dbReference>
<protein>
    <submittedName>
        <fullName evidence="2">Nucleoside triphosphate pyrophosphohydrolase</fullName>
        <ecNumber evidence="2">3.6.1.9</ecNumber>
    </submittedName>
</protein>
<name>A0ABV7CGZ7_9GAMM</name>
<dbReference type="NCBIfam" id="TIGR00444">
    <property type="entry name" value="mazG"/>
    <property type="match status" value="1"/>
</dbReference>
<dbReference type="GO" id="GO:0047429">
    <property type="term" value="F:nucleoside triphosphate diphosphatase activity"/>
    <property type="evidence" value="ECO:0007669"/>
    <property type="project" value="UniProtKB-EC"/>
</dbReference>
<keyword evidence="2" id="KW-0378">Hydrolase</keyword>
<dbReference type="Proteomes" id="UP001595453">
    <property type="component" value="Unassembled WGS sequence"/>
</dbReference>
<gene>
    <name evidence="2" type="primary">mazG</name>
    <name evidence="2" type="ORF">ACFOEE_05050</name>
</gene>
<dbReference type="PANTHER" id="PTHR30522">
    <property type="entry name" value="NUCLEOSIDE TRIPHOSPHATE PYROPHOSPHOHYDROLASE"/>
    <property type="match status" value="1"/>
</dbReference>
<feature type="domain" description="NTP pyrophosphohydrolase MazG-like" evidence="1">
    <location>
        <begin position="27"/>
        <end position="100"/>
    </location>
</feature>
<dbReference type="InterPro" id="IPR011551">
    <property type="entry name" value="NTP_PyrPHydrolase_MazG"/>
</dbReference>
<dbReference type="RefSeq" id="WP_377121556.1">
    <property type="nucleotide sequence ID" value="NZ_JBHRSD010000010.1"/>
</dbReference>
<evidence type="ECO:0000313" key="2">
    <source>
        <dbReference type="EMBL" id="MFC3031878.1"/>
    </source>
</evidence>
<organism evidence="2 3">
    <name type="scientific">Pseudoalteromonas fenneropenaei</name>
    <dbReference type="NCBI Taxonomy" id="1737459"/>
    <lineage>
        <taxon>Bacteria</taxon>
        <taxon>Pseudomonadati</taxon>
        <taxon>Pseudomonadota</taxon>
        <taxon>Gammaproteobacteria</taxon>
        <taxon>Alteromonadales</taxon>
        <taxon>Pseudoalteromonadaceae</taxon>
        <taxon>Pseudoalteromonas</taxon>
    </lineage>
</organism>
<sequence>MQNIEQLLAIMARLRDPQTGCDWDKKQHFASIVPHTLEEAHEVAEAIEQRDWVGLKDELGDLLFQVIFYAQLGKEAGYFDFNDIVSGLNDKLIRRHPHVFEHTQTLSESELQAQWQAIKDQEHAAKSHHPTRFADDVSKALPALSYAQKVQRRAAGLGFDWPSYHGALDKVAEEVEEVREALAHDPNSAHSGEELGDLLFATVNVARHGNHDAEQLLRQASRKFIQRFRQVEGVLGEQNKRLADANLAEMDAAWEEVKRRSR</sequence>
<dbReference type="EC" id="3.6.1.9" evidence="2"/>
<dbReference type="InterPro" id="IPR048015">
    <property type="entry name" value="NTP-PPase_MazG-like_N"/>
</dbReference>
<evidence type="ECO:0000259" key="1">
    <source>
        <dbReference type="Pfam" id="PF03819"/>
    </source>
</evidence>
<dbReference type="NCBIfam" id="NF007113">
    <property type="entry name" value="PRK09562.1"/>
    <property type="match status" value="1"/>
</dbReference>
<dbReference type="CDD" id="cd11529">
    <property type="entry name" value="NTP-PPase_MazG_Cterm"/>
    <property type="match status" value="1"/>
</dbReference>
<evidence type="ECO:0000313" key="3">
    <source>
        <dbReference type="Proteomes" id="UP001595453"/>
    </source>
</evidence>
<keyword evidence="3" id="KW-1185">Reference proteome</keyword>